<comment type="caution">
    <text evidence="1">The sequence shown here is derived from an EMBL/GenBank/DDBJ whole genome shotgun (WGS) entry which is preliminary data.</text>
</comment>
<reference evidence="1 2" key="1">
    <citation type="submission" date="2020-08" db="EMBL/GenBank/DDBJ databases">
        <title>Genomic Encyclopedia of Type Strains, Phase IV (KMG-IV): sequencing the most valuable type-strain genomes for metagenomic binning, comparative biology and taxonomic classification.</title>
        <authorList>
            <person name="Goeker M."/>
        </authorList>
    </citation>
    <scope>NUCLEOTIDE SEQUENCE [LARGE SCALE GENOMIC DNA]</scope>
    <source>
        <strain evidence="1 2">DSM 27939</strain>
    </source>
</reference>
<sequence>MPEIIHTDKLWSYGVALREVPVLHPVEHVQVIQGGALQ</sequence>
<keyword evidence="2" id="KW-1185">Reference proteome</keyword>
<organism evidence="1 2">
    <name type="scientific">Deinococcus humi</name>
    <dbReference type="NCBI Taxonomy" id="662880"/>
    <lineage>
        <taxon>Bacteria</taxon>
        <taxon>Thermotogati</taxon>
        <taxon>Deinococcota</taxon>
        <taxon>Deinococci</taxon>
        <taxon>Deinococcales</taxon>
        <taxon>Deinococcaceae</taxon>
        <taxon>Deinococcus</taxon>
    </lineage>
</organism>
<proteinExistence type="predicted"/>
<dbReference type="Proteomes" id="UP000552709">
    <property type="component" value="Unassembled WGS sequence"/>
</dbReference>
<evidence type="ECO:0000313" key="2">
    <source>
        <dbReference type="Proteomes" id="UP000552709"/>
    </source>
</evidence>
<evidence type="ECO:0000313" key="1">
    <source>
        <dbReference type="EMBL" id="MBB5366441.1"/>
    </source>
</evidence>
<protein>
    <submittedName>
        <fullName evidence="1">Uncharacterized protein</fullName>
    </submittedName>
</protein>
<dbReference type="EMBL" id="JACHFL010000043">
    <property type="protein sequence ID" value="MBB5366441.1"/>
    <property type="molecule type" value="Genomic_DNA"/>
</dbReference>
<dbReference type="AlphaFoldDB" id="A0A7W8K078"/>
<gene>
    <name evidence="1" type="ORF">HNQ08_005570</name>
</gene>
<accession>A0A7W8K078</accession>
<name>A0A7W8K078_9DEIO</name>